<evidence type="ECO:0000259" key="3">
    <source>
        <dbReference type="SMART" id="SM00906"/>
    </source>
</evidence>
<dbReference type="InterPro" id="IPR050987">
    <property type="entry name" value="AtrR-like"/>
</dbReference>
<accession>A0AAD7DZI0</accession>
<gene>
    <name evidence="4" type="ORF">B0H17DRAFT_1326843</name>
</gene>
<dbReference type="AlphaFoldDB" id="A0AAD7DZI0"/>
<dbReference type="Pfam" id="PF04082">
    <property type="entry name" value="Fungal_trans"/>
    <property type="match status" value="1"/>
</dbReference>
<dbReference type="GO" id="GO:0003677">
    <property type="term" value="F:DNA binding"/>
    <property type="evidence" value="ECO:0007669"/>
    <property type="project" value="InterPro"/>
</dbReference>
<dbReference type="InterPro" id="IPR007219">
    <property type="entry name" value="XnlR_reg_dom"/>
</dbReference>
<feature type="compositionally biased region" description="Low complexity" evidence="2">
    <location>
        <begin position="690"/>
        <end position="725"/>
    </location>
</feature>
<dbReference type="GO" id="GO:0008270">
    <property type="term" value="F:zinc ion binding"/>
    <property type="evidence" value="ECO:0007669"/>
    <property type="project" value="InterPro"/>
</dbReference>
<comment type="caution">
    <text evidence="4">The sequence shown here is derived from an EMBL/GenBank/DDBJ whole genome shotgun (WGS) entry which is preliminary data.</text>
</comment>
<name>A0AAD7DZI0_MYCRO</name>
<dbReference type="Proteomes" id="UP001221757">
    <property type="component" value="Unassembled WGS sequence"/>
</dbReference>
<organism evidence="4 5">
    <name type="scientific">Mycena rosella</name>
    <name type="common">Pink bonnet</name>
    <name type="synonym">Agaricus rosellus</name>
    <dbReference type="NCBI Taxonomy" id="1033263"/>
    <lineage>
        <taxon>Eukaryota</taxon>
        <taxon>Fungi</taxon>
        <taxon>Dikarya</taxon>
        <taxon>Basidiomycota</taxon>
        <taxon>Agaricomycotina</taxon>
        <taxon>Agaricomycetes</taxon>
        <taxon>Agaricomycetidae</taxon>
        <taxon>Agaricales</taxon>
        <taxon>Marasmiineae</taxon>
        <taxon>Mycenaceae</taxon>
        <taxon>Mycena</taxon>
    </lineage>
</organism>
<dbReference type="CDD" id="cd12148">
    <property type="entry name" value="fungal_TF_MHR"/>
    <property type="match status" value="1"/>
</dbReference>
<feature type="region of interest" description="Disordered" evidence="2">
    <location>
        <begin position="681"/>
        <end position="733"/>
    </location>
</feature>
<dbReference type="GO" id="GO:0006351">
    <property type="term" value="P:DNA-templated transcription"/>
    <property type="evidence" value="ECO:0007669"/>
    <property type="project" value="InterPro"/>
</dbReference>
<sequence length="837" mass="93063">MSDPEIPLPGSKKRRLQVNAPVSIPASGAQPIYYLGRVRHMQGDSAKMPNNICSNCIAFDSQCTHLASAANRRAGTKAEQSPLTDEIPRALISRAPILTPAQRKIAAILSQTTPYSLPQEPSSVLRTLVDIATYARDLEQELAVLRGASLPDTPVVDPSTTYNRPPTPTDLSLSATDGCILTGLNDRMKGLMVDSSHKRYYGSSSDIMLLSTVMEIKKESGDDTRFTDHVLAIKRPEYWNPHPWHQPPPEAPDIYVFPEKDLMASLISLYFFHVHPFIPLLHRPTFEKSVAEDLHLRDSRFGATLLLVCSLASRYSSDPRVNLEGTLELSSGWKWMGQIRIVRQSFTTTPSLYDVQICCLAVIFLQGTGCPELCWVLTSIGIRLAQDVGAHRRRRYTGDKPAEDQLWTRAFWVLVCIDILLSASFGRPRATTADDFDLDLPIECDDIYWENSGPALAFKQPEGVPSLMAYMNCYVKLLDILGFAQKTLYTLKRSKKRGAEAEKWNQQVVAELDSAMNNWIDTLPDHLRWDPHRENFIFFQQSASLYASYYHVQIQIHRPFLPAPGRSSPLAYPSLAVCANSARSCSHVMDVQSRRGILPLAHVTMALFDSAVILLLIVWSGKQTGMVIDASKEIRDVHAVLNVLQSFERRWQVAGRLWDTIYGMLSAGDLLSSPALSSLKRNRDYSETQPSPDAASTSSSDASSSIHPRSIASAPRRSPPDSSSDMTFFPPDEPRHFLPVHSAELGRLPTAQQFEITNPFGLAPGNPAFQAGMEGWSAPFAESHNEGVPEKVLPSEFFTSLLDNTMGAGEGAHEWAYVPSAWTDWDQYTYMSGLPPD</sequence>
<dbReference type="EMBL" id="JARKIE010000013">
    <property type="protein sequence ID" value="KAJ7702971.1"/>
    <property type="molecule type" value="Genomic_DNA"/>
</dbReference>
<evidence type="ECO:0000313" key="5">
    <source>
        <dbReference type="Proteomes" id="UP001221757"/>
    </source>
</evidence>
<dbReference type="GO" id="GO:0003700">
    <property type="term" value="F:DNA-binding transcription factor activity"/>
    <property type="evidence" value="ECO:0007669"/>
    <property type="project" value="InterPro"/>
</dbReference>
<keyword evidence="1" id="KW-0539">Nucleus</keyword>
<feature type="domain" description="Xylanolytic transcriptional activator regulatory" evidence="3">
    <location>
        <begin position="374"/>
        <end position="447"/>
    </location>
</feature>
<dbReference type="PANTHER" id="PTHR46910:SF38">
    <property type="entry name" value="ZN(2)-C6 FUNGAL-TYPE DOMAIN-CONTAINING PROTEIN"/>
    <property type="match status" value="1"/>
</dbReference>
<evidence type="ECO:0000256" key="1">
    <source>
        <dbReference type="ARBA" id="ARBA00023242"/>
    </source>
</evidence>
<protein>
    <submittedName>
        <fullName evidence="4">Fungal-specific transcription factor domain-containing protein</fullName>
    </submittedName>
</protein>
<dbReference type="PANTHER" id="PTHR46910">
    <property type="entry name" value="TRANSCRIPTION FACTOR PDR1"/>
    <property type="match status" value="1"/>
</dbReference>
<keyword evidence="5" id="KW-1185">Reference proteome</keyword>
<evidence type="ECO:0000313" key="4">
    <source>
        <dbReference type="EMBL" id="KAJ7702971.1"/>
    </source>
</evidence>
<feature type="non-terminal residue" evidence="4">
    <location>
        <position position="1"/>
    </location>
</feature>
<proteinExistence type="predicted"/>
<reference evidence="4" key="1">
    <citation type="submission" date="2023-03" db="EMBL/GenBank/DDBJ databases">
        <title>Massive genome expansion in bonnet fungi (Mycena s.s.) driven by repeated elements and novel gene families across ecological guilds.</title>
        <authorList>
            <consortium name="Lawrence Berkeley National Laboratory"/>
            <person name="Harder C.B."/>
            <person name="Miyauchi S."/>
            <person name="Viragh M."/>
            <person name="Kuo A."/>
            <person name="Thoen E."/>
            <person name="Andreopoulos B."/>
            <person name="Lu D."/>
            <person name="Skrede I."/>
            <person name="Drula E."/>
            <person name="Henrissat B."/>
            <person name="Morin E."/>
            <person name="Kohler A."/>
            <person name="Barry K."/>
            <person name="LaButti K."/>
            <person name="Morin E."/>
            <person name="Salamov A."/>
            <person name="Lipzen A."/>
            <person name="Mereny Z."/>
            <person name="Hegedus B."/>
            <person name="Baldrian P."/>
            <person name="Stursova M."/>
            <person name="Weitz H."/>
            <person name="Taylor A."/>
            <person name="Grigoriev I.V."/>
            <person name="Nagy L.G."/>
            <person name="Martin F."/>
            <person name="Kauserud H."/>
        </authorList>
    </citation>
    <scope>NUCLEOTIDE SEQUENCE</scope>
    <source>
        <strain evidence="4">CBHHK067</strain>
    </source>
</reference>
<evidence type="ECO:0000256" key="2">
    <source>
        <dbReference type="SAM" id="MobiDB-lite"/>
    </source>
</evidence>
<dbReference type="SMART" id="SM00906">
    <property type="entry name" value="Fungal_trans"/>
    <property type="match status" value="1"/>
</dbReference>